<name>A0AAD9NMK3_RIDPI</name>
<comment type="caution">
    <text evidence="10">The sequence shown here is derived from an EMBL/GenBank/DDBJ whole genome shotgun (WGS) entry which is preliminary data.</text>
</comment>
<dbReference type="InterPro" id="IPR036640">
    <property type="entry name" value="ABC1_TM_sf"/>
</dbReference>
<keyword evidence="4" id="KW-0067">ATP-binding</keyword>
<evidence type="ECO:0000256" key="8">
    <source>
        <dbReference type="SAM" id="SignalP"/>
    </source>
</evidence>
<dbReference type="AlphaFoldDB" id="A0AAD9NMK3"/>
<evidence type="ECO:0000256" key="7">
    <source>
        <dbReference type="SAM" id="Phobius"/>
    </source>
</evidence>
<keyword evidence="3" id="KW-0547">Nucleotide-binding</keyword>
<evidence type="ECO:0000256" key="3">
    <source>
        <dbReference type="ARBA" id="ARBA00022741"/>
    </source>
</evidence>
<evidence type="ECO:0000256" key="2">
    <source>
        <dbReference type="ARBA" id="ARBA00022692"/>
    </source>
</evidence>
<keyword evidence="1" id="KW-0813">Transport</keyword>
<dbReference type="GO" id="GO:0005524">
    <property type="term" value="F:ATP binding"/>
    <property type="evidence" value="ECO:0007669"/>
    <property type="project" value="UniProtKB-KW"/>
</dbReference>
<dbReference type="PROSITE" id="PS50929">
    <property type="entry name" value="ABC_TM1F"/>
    <property type="match status" value="1"/>
</dbReference>
<keyword evidence="5 7" id="KW-1133">Transmembrane helix</keyword>
<feature type="transmembrane region" description="Helical" evidence="7">
    <location>
        <begin position="75"/>
        <end position="97"/>
    </location>
</feature>
<evidence type="ECO:0000256" key="6">
    <source>
        <dbReference type="ARBA" id="ARBA00023136"/>
    </source>
</evidence>
<keyword evidence="11" id="KW-1185">Reference proteome</keyword>
<feature type="transmembrane region" description="Helical" evidence="7">
    <location>
        <begin position="137"/>
        <end position="158"/>
    </location>
</feature>
<dbReference type="PANTHER" id="PTHR24223">
    <property type="entry name" value="ATP-BINDING CASSETTE SUB-FAMILY C"/>
    <property type="match status" value="1"/>
</dbReference>
<gene>
    <name evidence="10" type="ORF">NP493_705g03040</name>
</gene>
<organism evidence="10 11">
    <name type="scientific">Ridgeia piscesae</name>
    <name type="common">Tubeworm</name>
    <dbReference type="NCBI Taxonomy" id="27915"/>
    <lineage>
        <taxon>Eukaryota</taxon>
        <taxon>Metazoa</taxon>
        <taxon>Spiralia</taxon>
        <taxon>Lophotrochozoa</taxon>
        <taxon>Annelida</taxon>
        <taxon>Polychaeta</taxon>
        <taxon>Sedentaria</taxon>
        <taxon>Canalipalpata</taxon>
        <taxon>Sabellida</taxon>
        <taxon>Siboglinidae</taxon>
        <taxon>Ridgeia</taxon>
    </lineage>
</organism>
<reference evidence="10" key="1">
    <citation type="journal article" date="2023" name="Mol. Biol. Evol.">
        <title>Third-Generation Sequencing Reveals the Adaptive Role of the Epigenome in Three Deep-Sea Polychaetes.</title>
        <authorList>
            <person name="Perez M."/>
            <person name="Aroh O."/>
            <person name="Sun Y."/>
            <person name="Lan Y."/>
            <person name="Juniper S.K."/>
            <person name="Young C.R."/>
            <person name="Angers B."/>
            <person name="Qian P.Y."/>
        </authorList>
    </citation>
    <scope>NUCLEOTIDE SEQUENCE</scope>
    <source>
        <strain evidence="10">R07B-5</strain>
    </source>
</reference>
<evidence type="ECO:0000256" key="4">
    <source>
        <dbReference type="ARBA" id="ARBA00022840"/>
    </source>
</evidence>
<dbReference type="InterPro" id="IPR011527">
    <property type="entry name" value="ABC1_TM_dom"/>
</dbReference>
<dbReference type="InterPro" id="IPR050173">
    <property type="entry name" value="ABC_transporter_C-like"/>
</dbReference>
<evidence type="ECO:0000256" key="5">
    <source>
        <dbReference type="ARBA" id="ARBA00022989"/>
    </source>
</evidence>
<accession>A0AAD9NMK3</accession>
<protein>
    <recommendedName>
        <fullName evidence="9">ABC transmembrane type-1 domain-containing protein</fullName>
    </recommendedName>
</protein>
<feature type="chain" id="PRO_5042026670" description="ABC transmembrane type-1 domain-containing protein" evidence="8">
    <location>
        <begin position="19"/>
        <end position="160"/>
    </location>
</feature>
<feature type="signal peptide" evidence="8">
    <location>
        <begin position="1"/>
        <end position="18"/>
    </location>
</feature>
<dbReference type="GO" id="GO:0016020">
    <property type="term" value="C:membrane"/>
    <property type="evidence" value="ECO:0007669"/>
    <property type="project" value="InterPro"/>
</dbReference>
<dbReference type="GO" id="GO:0140359">
    <property type="term" value="F:ABC-type transporter activity"/>
    <property type="evidence" value="ECO:0007669"/>
    <property type="project" value="InterPro"/>
</dbReference>
<feature type="transmembrane region" description="Helical" evidence="7">
    <location>
        <begin position="103"/>
        <end position="125"/>
    </location>
</feature>
<evidence type="ECO:0000313" key="11">
    <source>
        <dbReference type="Proteomes" id="UP001209878"/>
    </source>
</evidence>
<evidence type="ECO:0000256" key="1">
    <source>
        <dbReference type="ARBA" id="ARBA00022448"/>
    </source>
</evidence>
<dbReference type="SUPFAM" id="SSF90123">
    <property type="entry name" value="ABC transporter transmembrane region"/>
    <property type="match status" value="1"/>
</dbReference>
<evidence type="ECO:0000313" key="10">
    <source>
        <dbReference type="EMBL" id="KAK2175822.1"/>
    </source>
</evidence>
<dbReference type="Gene3D" id="1.20.1560.10">
    <property type="entry name" value="ABC transporter type 1, transmembrane domain"/>
    <property type="match status" value="1"/>
</dbReference>
<feature type="domain" description="ABC transmembrane type-1" evidence="9">
    <location>
        <begin position="1"/>
        <end position="130"/>
    </location>
</feature>
<dbReference type="Pfam" id="PF00664">
    <property type="entry name" value="ABC_membrane"/>
    <property type="match status" value="1"/>
</dbReference>
<keyword evidence="2 7" id="KW-0812">Transmembrane</keyword>
<sequence length="160" mass="17533">MFLVTALAAVFIHQWLYASYRCALRVNILLNAAIYRKPIVPSVQALRLSATARSRTSVGAITNLMSVDAQKLHDLVVFIHTVWDVPLMVTVCVVLLWQTVGPAALAALAVLTALLPLNAVFVGGMIRKLQVGRPTQLVSRCIYLLSNTLIMNKVILFVHG</sequence>
<dbReference type="Proteomes" id="UP001209878">
    <property type="component" value="Unassembled WGS sequence"/>
</dbReference>
<dbReference type="EMBL" id="JAODUO010000705">
    <property type="protein sequence ID" value="KAK2175822.1"/>
    <property type="molecule type" value="Genomic_DNA"/>
</dbReference>
<evidence type="ECO:0000259" key="9">
    <source>
        <dbReference type="PROSITE" id="PS50929"/>
    </source>
</evidence>
<proteinExistence type="predicted"/>
<keyword evidence="6 7" id="KW-0472">Membrane</keyword>
<keyword evidence="8" id="KW-0732">Signal</keyword>